<name>A0ABV1J666_9FIRM</name>
<dbReference type="InterPro" id="IPR003717">
    <property type="entry name" value="RecO"/>
</dbReference>
<evidence type="ECO:0000256" key="6">
    <source>
        <dbReference type="ARBA" id="ARBA00033409"/>
    </source>
</evidence>
<dbReference type="InterPro" id="IPR012340">
    <property type="entry name" value="NA-bd_OB-fold"/>
</dbReference>
<keyword evidence="10" id="KW-1185">Reference proteome</keyword>
<dbReference type="Pfam" id="PF02565">
    <property type="entry name" value="RecO_C"/>
    <property type="match status" value="1"/>
</dbReference>
<dbReference type="InterPro" id="IPR022572">
    <property type="entry name" value="DNA_rep/recomb_RecO_N"/>
</dbReference>
<dbReference type="InterPro" id="IPR042242">
    <property type="entry name" value="RecO_C"/>
</dbReference>
<gene>
    <name evidence="7 9" type="primary">recO</name>
    <name evidence="9" type="ORF">AAA081_05130</name>
</gene>
<protein>
    <recommendedName>
        <fullName evidence="2 7">DNA repair protein RecO</fullName>
    </recommendedName>
    <alternativeName>
        <fullName evidence="6 7">Recombination protein O</fullName>
    </alternativeName>
</protein>
<comment type="caution">
    <text evidence="9">The sequence shown here is derived from an EMBL/GenBank/DDBJ whole genome shotgun (WGS) entry which is preliminary data.</text>
</comment>
<dbReference type="HAMAP" id="MF_00201">
    <property type="entry name" value="RecO"/>
    <property type="match status" value="1"/>
</dbReference>
<dbReference type="RefSeq" id="WP_349053936.1">
    <property type="nucleotide sequence ID" value="NZ_JBBNPS010000011.1"/>
</dbReference>
<dbReference type="PANTHER" id="PTHR33991">
    <property type="entry name" value="DNA REPAIR PROTEIN RECO"/>
    <property type="match status" value="1"/>
</dbReference>
<dbReference type="NCBIfam" id="TIGR00613">
    <property type="entry name" value="reco"/>
    <property type="match status" value="1"/>
</dbReference>
<keyword evidence="3 7" id="KW-0227">DNA damage</keyword>
<comment type="similarity">
    <text evidence="1 7">Belongs to the RecO family.</text>
</comment>
<comment type="function">
    <text evidence="7">Involved in DNA repair and RecF pathway recombination.</text>
</comment>
<evidence type="ECO:0000256" key="2">
    <source>
        <dbReference type="ARBA" id="ARBA00021310"/>
    </source>
</evidence>
<evidence type="ECO:0000256" key="3">
    <source>
        <dbReference type="ARBA" id="ARBA00022763"/>
    </source>
</evidence>
<reference evidence="9 10" key="1">
    <citation type="submission" date="2024-04" db="EMBL/GenBank/DDBJ databases">
        <title>Human intestinal bacterial collection.</title>
        <authorList>
            <person name="Pauvert C."/>
            <person name="Hitch T.C.A."/>
            <person name="Clavel T."/>
        </authorList>
    </citation>
    <scope>NUCLEOTIDE SEQUENCE [LARGE SCALE GENOMIC DNA]</scope>
    <source>
        <strain evidence="9 10">CLA-SR-H026</strain>
    </source>
</reference>
<dbReference type="SUPFAM" id="SSF57863">
    <property type="entry name" value="ArfGap/RecO-like zinc finger"/>
    <property type="match status" value="1"/>
</dbReference>
<feature type="domain" description="DNA replication/recombination mediator RecO N-terminal" evidence="8">
    <location>
        <begin position="5"/>
        <end position="79"/>
    </location>
</feature>
<evidence type="ECO:0000256" key="4">
    <source>
        <dbReference type="ARBA" id="ARBA00023172"/>
    </source>
</evidence>
<keyword evidence="5 7" id="KW-0234">DNA repair</keyword>
<dbReference type="Proteomes" id="UP001481872">
    <property type="component" value="Unassembled WGS sequence"/>
</dbReference>
<proteinExistence type="inferred from homology"/>
<evidence type="ECO:0000256" key="5">
    <source>
        <dbReference type="ARBA" id="ARBA00023204"/>
    </source>
</evidence>
<dbReference type="EMBL" id="JBBNPS010000011">
    <property type="protein sequence ID" value="MEQ3353685.1"/>
    <property type="molecule type" value="Genomic_DNA"/>
</dbReference>
<dbReference type="Gene3D" id="1.20.1440.120">
    <property type="entry name" value="Recombination protein O, C-terminal domain"/>
    <property type="match status" value="1"/>
</dbReference>
<evidence type="ECO:0000259" key="8">
    <source>
        <dbReference type="Pfam" id="PF11967"/>
    </source>
</evidence>
<evidence type="ECO:0000256" key="7">
    <source>
        <dbReference type="HAMAP-Rule" id="MF_00201"/>
    </source>
</evidence>
<keyword evidence="4 7" id="KW-0233">DNA recombination</keyword>
<evidence type="ECO:0000256" key="1">
    <source>
        <dbReference type="ARBA" id="ARBA00007452"/>
    </source>
</evidence>
<dbReference type="PANTHER" id="PTHR33991:SF1">
    <property type="entry name" value="DNA REPAIR PROTEIN RECO"/>
    <property type="match status" value="1"/>
</dbReference>
<accession>A0ABV1J666</accession>
<evidence type="ECO:0000313" key="10">
    <source>
        <dbReference type="Proteomes" id="UP001481872"/>
    </source>
</evidence>
<sequence length="236" mass="26295">MATKRIECQGVVLAATAYGESDKIIRLYTERAGKLSVLVKGAKSRRSATVALSEPFTFGLYRLSAGKSFYYLNSGKILQANMGLRNNYDNMIYASALVEIVDKSSMEDEGTARIFSLIRKALHELSITEAPLSVFLGFLIKYLSFMGYRPMLPESDEGSYVFLSDAGAVEAEGAAGGEPLDGRDIYTLRHLLYTSLDKINLEDVDKTTLEKIYRLLKVYTVVNLQLDNIQSLQLRM</sequence>
<dbReference type="Pfam" id="PF11967">
    <property type="entry name" value="RecO_N"/>
    <property type="match status" value="1"/>
</dbReference>
<dbReference type="Gene3D" id="2.40.50.140">
    <property type="entry name" value="Nucleic acid-binding proteins"/>
    <property type="match status" value="1"/>
</dbReference>
<dbReference type="SUPFAM" id="SSF50249">
    <property type="entry name" value="Nucleic acid-binding proteins"/>
    <property type="match status" value="1"/>
</dbReference>
<dbReference type="InterPro" id="IPR037278">
    <property type="entry name" value="ARFGAP/RecO"/>
</dbReference>
<evidence type="ECO:0000313" key="9">
    <source>
        <dbReference type="EMBL" id="MEQ3353685.1"/>
    </source>
</evidence>
<organism evidence="9 10">
    <name type="scientific">Aedoeadaptatus acetigenes</name>
    <dbReference type="NCBI Taxonomy" id="2981723"/>
    <lineage>
        <taxon>Bacteria</taxon>
        <taxon>Bacillati</taxon>
        <taxon>Bacillota</taxon>
        <taxon>Tissierellia</taxon>
        <taxon>Tissierellales</taxon>
        <taxon>Peptoniphilaceae</taxon>
        <taxon>Aedoeadaptatus</taxon>
    </lineage>
</organism>